<dbReference type="EMBL" id="LT960614">
    <property type="protein sequence ID" value="SON56142.1"/>
    <property type="molecule type" value="Genomic_DNA"/>
</dbReference>
<keyword evidence="5" id="KW-0029">Amino-acid transport</keyword>
<feature type="transmembrane region" description="Helical" evidence="9">
    <location>
        <begin position="298"/>
        <end position="318"/>
    </location>
</feature>
<evidence type="ECO:0000256" key="1">
    <source>
        <dbReference type="ARBA" id="ARBA00004651"/>
    </source>
</evidence>
<evidence type="ECO:0000256" key="7">
    <source>
        <dbReference type="ARBA" id="ARBA00023136"/>
    </source>
</evidence>
<dbReference type="GO" id="GO:0005886">
    <property type="term" value="C:plasma membrane"/>
    <property type="evidence" value="ECO:0007669"/>
    <property type="project" value="UniProtKB-SubCell"/>
</dbReference>
<evidence type="ECO:0000313" key="12">
    <source>
        <dbReference type="Proteomes" id="UP000223606"/>
    </source>
</evidence>
<dbReference type="InterPro" id="IPR052157">
    <property type="entry name" value="BCAA_transport_permease"/>
</dbReference>
<dbReference type="PROSITE" id="PS51257">
    <property type="entry name" value="PROKAR_LIPOPROTEIN"/>
    <property type="match status" value="1"/>
</dbReference>
<dbReference type="KEGG" id="hdi:HDIA_2601"/>
<evidence type="ECO:0000256" key="5">
    <source>
        <dbReference type="ARBA" id="ARBA00022970"/>
    </source>
</evidence>
<evidence type="ECO:0000256" key="3">
    <source>
        <dbReference type="ARBA" id="ARBA00022475"/>
    </source>
</evidence>
<feature type="transmembrane region" description="Helical" evidence="9">
    <location>
        <begin position="183"/>
        <end position="205"/>
    </location>
</feature>
<evidence type="ECO:0000256" key="8">
    <source>
        <dbReference type="ARBA" id="ARBA00037998"/>
    </source>
</evidence>
<name>A0A2C9D753_9HYPH</name>
<gene>
    <name evidence="11" type="primary">livH_7</name>
    <name evidence="11" type="ORF">HDIA_2601</name>
</gene>
<keyword evidence="10" id="KW-0732">Signal</keyword>
<dbReference type="GO" id="GO:0022857">
    <property type="term" value="F:transmembrane transporter activity"/>
    <property type="evidence" value="ECO:0007669"/>
    <property type="project" value="InterPro"/>
</dbReference>
<keyword evidence="6 9" id="KW-1133">Transmembrane helix</keyword>
<sequence length="454" mass="46967">MWRIGRLVLALAACAFLVSCGGPDIEQVRTCRLVVASLEPTGRIAITEEAADPVAANGVILRYRVDGKEGAQYVRCAFAGDRFSSGRSKLTAVETPNGELTASRLYILERFWLDDPQTPMRVAPRFAGTASPGSKAAQQTFEHSLSYALQQGLNALPVGFIYALLAVAFALVLGLVDRINFAFGDIAAIGGVAAFSGIGVSAFAASPALTIVLGLAFAIVCGAALGAAVGRTVLVPLRAASPLSFMIASIGLAIFLSESVRLLLGNRDRWIAPLLNDPMHLWQIGIGITMTPMQAAEVGAGLAATLLVGALIAMTRFGRAWRAIADDPKMAAMIGIDRNGIILGSLVISSALAALAGCLVTFHYGFVSHSSGLVVTLKALAAAILGGVGSIGGAAGAGILIAVAETLWAAYFPVADRDIAILALLTALLVLRPNGLFGRPLDASSGRMGSERQG</sequence>
<keyword evidence="4 9" id="KW-0812">Transmembrane</keyword>
<comment type="subcellular location">
    <subcellularLocation>
        <location evidence="1">Cell membrane</location>
        <topology evidence="1">Multi-pass membrane protein</topology>
    </subcellularLocation>
</comment>
<feature type="transmembrane region" description="Helical" evidence="9">
    <location>
        <begin position="339"/>
        <end position="367"/>
    </location>
</feature>
<accession>A0A2C9D753</accession>
<dbReference type="Proteomes" id="UP000223606">
    <property type="component" value="Chromosome 1"/>
</dbReference>
<organism evidence="11 12">
    <name type="scientific">Hartmannibacter diazotrophicus</name>
    <dbReference type="NCBI Taxonomy" id="1482074"/>
    <lineage>
        <taxon>Bacteria</taxon>
        <taxon>Pseudomonadati</taxon>
        <taxon>Pseudomonadota</taxon>
        <taxon>Alphaproteobacteria</taxon>
        <taxon>Hyphomicrobiales</taxon>
        <taxon>Pleomorphomonadaceae</taxon>
        <taxon>Hartmannibacter</taxon>
    </lineage>
</organism>
<dbReference type="InterPro" id="IPR001851">
    <property type="entry name" value="ABC_transp_permease"/>
</dbReference>
<feature type="transmembrane region" description="Helical" evidence="9">
    <location>
        <begin position="155"/>
        <end position="176"/>
    </location>
</feature>
<dbReference type="PANTHER" id="PTHR11795:SF445">
    <property type="entry name" value="AMINO ACID ABC TRANSPORTER PERMEASE PROTEIN"/>
    <property type="match status" value="1"/>
</dbReference>
<comment type="similarity">
    <text evidence="8">Belongs to the binding-protein-dependent transport system permease family. LivHM subfamily.</text>
</comment>
<keyword evidence="2" id="KW-0813">Transport</keyword>
<protein>
    <submittedName>
        <fullName evidence="11">LIV-I protein H</fullName>
    </submittedName>
</protein>
<evidence type="ECO:0000256" key="9">
    <source>
        <dbReference type="SAM" id="Phobius"/>
    </source>
</evidence>
<feature type="chain" id="PRO_5012767724" evidence="10">
    <location>
        <begin position="22"/>
        <end position="454"/>
    </location>
</feature>
<dbReference type="AlphaFoldDB" id="A0A2C9D753"/>
<dbReference type="PANTHER" id="PTHR11795">
    <property type="entry name" value="BRANCHED-CHAIN AMINO ACID TRANSPORT SYSTEM PERMEASE PROTEIN LIVH"/>
    <property type="match status" value="1"/>
</dbReference>
<evidence type="ECO:0000313" key="11">
    <source>
        <dbReference type="EMBL" id="SON56142.1"/>
    </source>
</evidence>
<dbReference type="Pfam" id="PF02653">
    <property type="entry name" value="BPD_transp_2"/>
    <property type="match status" value="1"/>
</dbReference>
<keyword evidence="7 9" id="KW-0472">Membrane</keyword>
<reference evidence="12" key="1">
    <citation type="submission" date="2017-09" db="EMBL/GenBank/DDBJ databases">
        <title>Genome sequence of Nannocystis excedens DSM 71.</title>
        <authorList>
            <person name="Blom J."/>
        </authorList>
    </citation>
    <scope>NUCLEOTIDE SEQUENCE [LARGE SCALE GENOMIC DNA]</scope>
    <source>
        <strain evidence="12">type strain: E19</strain>
    </source>
</reference>
<evidence type="ECO:0000256" key="4">
    <source>
        <dbReference type="ARBA" id="ARBA00022692"/>
    </source>
</evidence>
<feature type="transmembrane region" description="Helical" evidence="9">
    <location>
        <begin position="211"/>
        <end position="230"/>
    </location>
</feature>
<keyword evidence="3" id="KW-1003">Cell membrane</keyword>
<dbReference type="OrthoDB" id="9811695at2"/>
<evidence type="ECO:0000256" key="2">
    <source>
        <dbReference type="ARBA" id="ARBA00022448"/>
    </source>
</evidence>
<feature type="signal peptide" evidence="10">
    <location>
        <begin position="1"/>
        <end position="21"/>
    </location>
</feature>
<feature type="transmembrane region" description="Helical" evidence="9">
    <location>
        <begin position="379"/>
        <end position="412"/>
    </location>
</feature>
<evidence type="ECO:0000256" key="6">
    <source>
        <dbReference type="ARBA" id="ARBA00022989"/>
    </source>
</evidence>
<dbReference type="RefSeq" id="WP_099556565.1">
    <property type="nucleotide sequence ID" value="NZ_LT960614.1"/>
</dbReference>
<evidence type="ECO:0000256" key="10">
    <source>
        <dbReference type="SAM" id="SignalP"/>
    </source>
</evidence>
<keyword evidence="12" id="KW-1185">Reference proteome</keyword>
<feature type="transmembrane region" description="Helical" evidence="9">
    <location>
        <begin position="242"/>
        <end position="264"/>
    </location>
</feature>
<proteinExistence type="inferred from homology"/>
<dbReference type="GO" id="GO:0006865">
    <property type="term" value="P:amino acid transport"/>
    <property type="evidence" value="ECO:0007669"/>
    <property type="project" value="UniProtKB-KW"/>
</dbReference>
<dbReference type="CDD" id="cd06582">
    <property type="entry name" value="TM_PBP1_LivH_like"/>
    <property type="match status" value="1"/>
</dbReference>